<dbReference type="Pfam" id="PF07282">
    <property type="entry name" value="Cas12f1-like_TNB"/>
    <property type="match status" value="1"/>
</dbReference>
<sequence length="107" mass="11447">YKCEREGTHFVAVNPKGTTKECASCGVSTEKPLWVREHSCPACGFEADRDANAALNILSRGIKKRLGAGRSESTPVETALAVDTSVSAKRVVETGSPTLKREPSGER</sequence>
<keyword evidence="1" id="KW-0238">DNA-binding</keyword>
<gene>
    <name evidence="3" type="ORF">DJ83_07795</name>
</gene>
<evidence type="ECO:0000259" key="2">
    <source>
        <dbReference type="Pfam" id="PF07282"/>
    </source>
</evidence>
<feature type="non-terminal residue" evidence="3">
    <location>
        <position position="1"/>
    </location>
</feature>
<dbReference type="AlphaFoldDB" id="A0A256IXY0"/>
<feature type="domain" description="Cas12f1-like TNB" evidence="2">
    <location>
        <begin position="1"/>
        <end position="57"/>
    </location>
</feature>
<evidence type="ECO:0000313" key="4">
    <source>
        <dbReference type="Proteomes" id="UP000216409"/>
    </source>
</evidence>
<evidence type="ECO:0000313" key="3">
    <source>
        <dbReference type="EMBL" id="OYR61424.1"/>
    </source>
</evidence>
<proteinExistence type="predicted"/>
<organism evidence="3 4">
    <name type="scientific">Halorubrum ezzemoulense</name>
    <name type="common">Halorubrum chaoviator</name>
    <dbReference type="NCBI Taxonomy" id="337243"/>
    <lineage>
        <taxon>Archaea</taxon>
        <taxon>Methanobacteriati</taxon>
        <taxon>Methanobacteriota</taxon>
        <taxon>Stenosarchaea group</taxon>
        <taxon>Halobacteria</taxon>
        <taxon>Halobacteriales</taxon>
        <taxon>Haloferacaceae</taxon>
        <taxon>Halorubrum</taxon>
    </lineage>
</organism>
<dbReference type="RefSeq" id="WP_141212124.1">
    <property type="nucleotide sequence ID" value="NZ_NHOW01000090.1"/>
</dbReference>
<comment type="caution">
    <text evidence="3">The sequence shown here is derived from an EMBL/GenBank/DDBJ whole genome shotgun (WGS) entry which is preliminary data.</text>
</comment>
<dbReference type="InterPro" id="IPR010095">
    <property type="entry name" value="Cas12f1-like_TNB"/>
</dbReference>
<reference evidence="3 4" key="1">
    <citation type="journal article" date="2014" name="Front. Microbiol.">
        <title>Population and genomic analysis of the genus Halorubrum.</title>
        <authorList>
            <person name="Fullmer M.S."/>
            <person name="Soucy S.M."/>
            <person name="Swithers K.S."/>
            <person name="Makkay A.M."/>
            <person name="Wheeler R."/>
            <person name="Ventosa A."/>
            <person name="Gogarten J.P."/>
            <person name="Papke R.T."/>
        </authorList>
    </citation>
    <scope>NUCLEOTIDE SEQUENCE [LARGE SCALE GENOMIC DNA]</scope>
    <source>
        <strain evidence="3 4">LD3</strain>
    </source>
</reference>
<dbReference type="Proteomes" id="UP000216409">
    <property type="component" value="Unassembled WGS sequence"/>
</dbReference>
<accession>A0A256IXY0</accession>
<dbReference type="EMBL" id="NHOW01000090">
    <property type="protein sequence ID" value="OYR61424.1"/>
    <property type="molecule type" value="Genomic_DNA"/>
</dbReference>
<dbReference type="GO" id="GO:0003677">
    <property type="term" value="F:DNA binding"/>
    <property type="evidence" value="ECO:0007669"/>
    <property type="project" value="UniProtKB-KW"/>
</dbReference>
<evidence type="ECO:0000256" key="1">
    <source>
        <dbReference type="ARBA" id="ARBA00023125"/>
    </source>
</evidence>
<protein>
    <submittedName>
        <fullName evidence="3">Transposase</fullName>
    </submittedName>
</protein>
<name>A0A256IXY0_HALEZ</name>